<organism evidence="10 11">
    <name type="scientific">Paenibacillus methanolicus</name>
    <dbReference type="NCBI Taxonomy" id="582686"/>
    <lineage>
        <taxon>Bacteria</taxon>
        <taxon>Bacillati</taxon>
        <taxon>Bacillota</taxon>
        <taxon>Bacilli</taxon>
        <taxon>Bacillales</taxon>
        <taxon>Paenibacillaceae</taxon>
        <taxon>Paenibacillus</taxon>
    </lineage>
</organism>
<evidence type="ECO:0000313" key="11">
    <source>
        <dbReference type="Proteomes" id="UP000323257"/>
    </source>
</evidence>
<dbReference type="GO" id="GO:0030145">
    <property type="term" value="F:manganese ion binding"/>
    <property type="evidence" value="ECO:0007669"/>
    <property type="project" value="UniProtKB-UniRule"/>
</dbReference>
<dbReference type="Pfam" id="PF02833">
    <property type="entry name" value="DHHA2"/>
    <property type="match status" value="1"/>
</dbReference>
<feature type="binding site" evidence="8">
    <location>
        <position position="75"/>
    </location>
    <ligand>
        <name>Mn(2+)</name>
        <dbReference type="ChEBI" id="CHEBI:29035"/>
        <label>1</label>
    </ligand>
</feature>
<comment type="catalytic activity">
    <reaction evidence="7 8">
        <text>diphosphate + H2O = 2 phosphate + H(+)</text>
        <dbReference type="Rhea" id="RHEA:24576"/>
        <dbReference type="ChEBI" id="CHEBI:15377"/>
        <dbReference type="ChEBI" id="CHEBI:15378"/>
        <dbReference type="ChEBI" id="CHEBI:33019"/>
        <dbReference type="ChEBI" id="CHEBI:43474"/>
        <dbReference type="EC" id="3.6.1.1"/>
    </reaction>
</comment>
<dbReference type="FunFam" id="3.10.310.20:FF:000001">
    <property type="entry name" value="Probable manganese-dependent inorganic pyrophosphatase"/>
    <property type="match status" value="1"/>
</dbReference>
<dbReference type="InterPro" id="IPR022934">
    <property type="entry name" value="Mn-dep_inorganic_PyrPase"/>
</dbReference>
<protein>
    <recommendedName>
        <fullName evidence="8">Probable manganese-dependent inorganic pyrophosphatase</fullName>
        <ecNumber evidence="8">3.6.1.1</ecNumber>
    </recommendedName>
    <alternativeName>
        <fullName evidence="8">Pyrophosphate phospho-hydrolase</fullName>
        <shortName evidence="8">PPase</shortName>
    </alternativeName>
</protein>
<dbReference type="InterPro" id="IPR038222">
    <property type="entry name" value="DHHA2_dom_sf"/>
</dbReference>
<feature type="binding site" evidence="8">
    <location>
        <position position="97"/>
    </location>
    <ligand>
        <name>Mn(2+)</name>
        <dbReference type="ChEBI" id="CHEBI:29035"/>
        <label>2</label>
    </ligand>
</feature>
<evidence type="ECO:0000256" key="5">
    <source>
        <dbReference type="ARBA" id="ARBA00022801"/>
    </source>
</evidence>
<evidence type="ECO:0000256" key="3">
    <source>
        <dbReference type="ARBA" id="ARBA00022490"/>
    </source>
</evidence>
<dbReference type="SMART" id="SM01131">
    <property type="entry name" value="DHHA2"/>
    <property type="match status" value="1"/>
</dbReference>
<evidence type="ECO:0000256" key="4">
    <source>
        <dbReference type="ARBA" id="ARBA00022723"/>
    </source>
</evidence>
<dbReference type="Pfam" id="PF01368">
    <property type="entry name" value="DHH"/>
    <property type="match status" value="1"/>
</dbReference>
<comment type="similarity">
    <text evidence="2 8">Belongs to the PPase class C family.</text>
</comment>
<proteinExistence type="inferred from homology"/>
<dbReference type="PANTHER" id="PTHR12112">
    <property type="entry name" value="BNIP - RELATED"/>
    <property type="match status" value="1"/>
</dbReference>
<evidence type="ECO:0000256" key="2">
    <source>
        <dbReference type="ARBA" id="ARBA00007350"/>
    </source>
</evidence>
<evidence type="ECO:0000256" key="1">
    <source>
        <dbReference type="ARBA" id="ARBA00004496"/>
    </source>
</evidence>
<feature type="binding site" evidence="8">
    <location>
        <position position="9"/>
    </location>
    <ligand>
        <name>Mn(2+)</name>
        <dbReference type="ChEBI" id="CHEBI:29035"/>
        <label>1</label>
    </ligand>
</feature>
<feature type="binding site" evidence="8">
    <location>
        <position position="149"/>
    </location>
    <ligand>
        <name>Mn(2+)</name>
        <dbReference type="ChEBI" id="CHEBI:29035"/>
        <label>2</label>
    </ligand>
</feature>
<comment type="subcellular location">
    <subcellularLocation>
        <location evidence="1 8">Cytoplasm</location>
    </subcellularLocation>
</comment>
<keyword evidence="3 8" id="KW-0963">Cytoplasm</keyword>
<feature type="domain" description="DHHA2" evidence="9">
    <location>
        <begin position="181"/>
        <end position="307"/>
    </location>
</feature>
<keyword evidence="5 8" id="KW-0378">Hydrolase</keyword>
<dbReference type="EC" id="3.6.1.1" evidence="8"/>
<keyword evidence="11" id="KW-1185">Reference proteome</keyword>
<dbReference type="InterPro" id="IPR001667">
    <property type="entry name" value="DDH_dom"/>
</dbReference>
<dbReference type="RefSeq" id="WP_148927611.1">
    <property type="nucleotide sequence ID" value="NZ_VNHS01000001.1"/>
</dbReference>
<comment type="cofactor">
    <cofactor evidence="8">
        <name>Mn(2+)</name>
        <dbReference type="ChEBI" id="CHEBI:29035"/>
    </cofactor>
    <text evidence="8">Binds 2 manganese ions per subunit.</text>
</comment>
<dbReference type="SUPFAM" id="SSF64182">
    <property type="entry name" value="DHH phosphoesterases"/>
    <property type="match status" value="1"/>
</dbReference>
<dbReference type="GO" id="GO:0004427">
    <property type="term" value="F:inorganic diphosphate phosphatase activity"/>
    <property type="evidence" value="ECO:0007669"/>
    <property type="project" value="UniProtKB-UniRule"/>
</dbReference>
<dbReference type="InterPro" id="IPR038763">
    <property type="entry name" value="DHH_sf"/>
</dbReference>
<dbReference type="Proteomes" id="UP000323257">
    <property type="component" value="Unassembled WGS sequence"/>
</dbReference>
<reference evidence="10 11" key="1">
    <citation type="submission" date="2019-07" db="EMBL/GenBank/DDBJ databases">
        <title>Genomic Encyclopedia of Type Strains, Phase III (KMG-III): the genomes of soil and plant-associated and newly described type strains.</title>
        <authorList>
            <person name="Whitman W."/>
        </authorList>
    </citation>
    <scope>NUCLEOTIDE SEQUENCE [LARGE SCALE GENOMIC DNA]</scope>
    <source>
        <strain evidence="10 11">BL24</strain>
    </source>
</reference>
<gene>
    <name evidence="8" type="primary">ppaC</name>
    <name evidence="10" type="ORF">BCM02_101683</name>
</gene>
<comment type="caution">
    <text evidence="10">The sequence shown here is derived from an EMBL/GenBank/DDBJ whole genome shotgun (WGS) entry which is preliminary data.</text>
</comment>
<sequence>MEKVLIFGHKNPDTDTICSAIAYADLKTQLGFNVEPVRLGAVSGETQFALDTFKVEAPRLVETVASEAKGVILVDHNERQQSASDIEQVQVLEVIDHHRIANFETAGPLYFRAEPVGCTATILNKMYKENGKQIPPAIAGLMLSAIISDSLLFKSPTCTEQDVAAARELADIAGVNADTYGLDMLKAGADLSDKTIAQLISIDSKEFSMGGAKVEIAQVNAVDVNDVLSRQTELEDALTGVINEKGLDLFLFVVTDILNNDSVGLALGAKANAVEQAYNVSLSNNQAILKGVVSRKSQIVPVLTEAFNKLA</sequence>
<dbReference type="NCBIfam" id="NF003877">
    <property type="entry name" value="PRK05427.1"/>
    <property type="match status" value="1"/>
</dbReference>
<evidence type="ECO:0000256" key="7">
    <source>
        <dbReference type="ARBA" id="ARBA00047820"/>
    </source>
</evidence>
<feature type="binding site" evidence="8">
    <location>
        <position position="15"/>
    </location>
    <ligand>
        <name>Mn(2+)</name>
        <dbReference type="ChEBI" id="CHEBI:29035"/>
        <label>2</label>
    </ligand>
</feature>
<evidence type="ECO:0000256" key="8">
    <source>
        <dbReference type="HAMAP-Rule" id="MF_00207"/>
    </source>
</evidence>
<evidence type="ECO:0000259" key="9">
    <source>
        <dbReference type="SMART" id="SM01131"/>
    </source>
</evidence>
<feature type="binding site" evidence="8">
    <location>
        <position position="75"/>
    </location>
    <ligand>
        <name>Mn(2+)</name>
        <dbReference type="ChEBI" id="CHEBI:29035"/>
        <label>2</label>
    </ligand>
</feature>
<keyword evidence="6 8" id="KW-0464">Manganese</keyword>
<dbReference type="Gene3D" id="3.90.1640.10">
    <property type="entry name" value="inorganic pyrophosphatase (n-terminal core)"/>
    <property type="match status" value="1"/>
</dbReference>
<dbReference type="OrthoDB" id="9766150at2"/>
<dbReference type="EMBL" id="VNHS01000001">
    <property type="protein sequence ID" value="TYP79563.1"/>
    <property type="molecule type" value="Genomic_DNA"/>
</dbReference>
<dbReference type="HAMAP" id="MF_00207">
    <property type="entry name" value="PPase_C"/>
    <property type="match status" value="1"/>
</dbReference>
<dbReference type="AlphaFoldDB" id="A0A5S5CKR9"/>
<name>A0A5S5CKR9_9BACL</name>
<dbReference type="InterPro" id="IPR004097">
    <property type="entry name" value="DHHA2"/>
</dbReference>
<dbReference type="FunFam" id="3.90.1640.10:FF:000001">
    <property type="entry name" value="Probable manganese-dependent inorganic pyrophosphatase"/>
    <property type="match status" value="1"/>
</dbReference>
<dbReference type="GO" id="GO:0005737">
    <property type="term" value="C:cytoplasm"/>
    <property type="evidence" value="ECO:0007669"/>
    <property type="project" value="UniProtKB-SubCell"/>
</dbReference>
<dbReference type="PANTHER" id="PTHR12112:SF22">
    <property type="entry name" value="MANGANESE-DEPENDENT INORGANIC PYROPHOSPHATASE-RELATED"/>
    <property type="match status" value="1"/>
</dbReference>
<evidence type="ECO:0000313" key="10">
    <source>
        <dbReference type="EMBL" id="TYP79563.1"/>
    </source>
</evidence>
<accession>A0A5S5CKR9</accession>
<dbReference type="Gene3D" id="3.10.310.20">
    <property type="entry name" value="DHHA2 domain"/>
    <property type="match status" value="1"/>
</dbReference>
<feature type="binding site" evidence="8">
    <location>
        <position position="13"/>
    </location>
    <ligand>
        <name>Mn(2+)</name>
        <dbReference type="ChEBI" id="CHEBI:29035"/>
        <label>1</label>
    </ligand>
</feature>
<evidence type="ECO:0000256" key="6">
    <source>
        <dbReference type="ARBA" id="ARBA00023211"/>
    </source>
</evidence>
<keyword evidence="4 8" id="KW-0479">Metal-binding</keyword>